<reference evidence="2" key="1">
    <citation type="submission" date="2020-03" db="EMBL/GenBank/DDBJ databases">
        <title>The deep terrestrial virosphere.</title>
        <authorList>
            <person name="Holmfeldt K."/>
            <person name="Nilsson E."/>
            <person name="Simone D."/>
            <person name="Lopez-Fernandez M."/>
            <person name="Wu X."/>
            <person name="de Brujin I."/>
            <person name="Lundin D."/>
            <person name="Andersson A."/>
            <person name="Bertilsson S."/>
            <person name="Dopson M."/>
        </authorList>
    </citation>
    <scope>NUCLEOTIDE SEQUENCE</scope>
    <source>
        <strain evidence="2">MM415B01544</strain>
    </source>
</reference>
<feature type="region of interest" description="Disordered" evidence="1">
    <location>
        <begin position="131"/>
        <end position="150"/>
    </location>
</feature>
<organism evidence="2">
    <name type="scientific">viral metagenome</name>
    <dbReference type="NCBI Taxonomy" id="1070528"/>
    <lineage>
        <taxon>unclassified sequences</taxon>
        <taxon>metagenomes</taxon>
        <taxon>organismal metagenomes</taxon>
    </lineage>
</organism>
<dbReference type="AlphaFoldDB" id="A0A6M3IKL3"/>
<gene>
    <name evidence="2" type="ORF">MM415B01544_0009</name>
</gene>
<accession>A0A6M3IKL3</accession>
<evidence type="ECO:0000256" key="1">
    <source>
        <dbReference type="SAM" id="MobiDB-lite"/>
    </source>
</evidence>
<protein>
    <submittedName>
        <fullName evidence="2">Uncharacterized protein</fullName>
    </submittedName>
</protein>
<name>A0A6M3IKL3_9ZZZZ</name>
<evidence type="ECO:0000313" key="2">
    <source>
        <dbReference type="EMBL" id="QJA57875.1"/>
    </source>
</evidence>
<dbReference type="EMBL" id="MT141296">
    <property type="protein sequence ID" value="QJA57875.1"/>
    <property type="molecule type" value="Genomic_DNA"/>
</dbReference>
<proteinExistence type="predicted"/>
<sequence length="315" mass="32268">MKKVFVVLVSVLMLLSAGTAWGKILGLPETGGSIPYLSDCSGIVSGACLDSDDGKLYVWNGSAVVLAVEAVTDPSFTSVSIGGSSALTSVDADLATVSGSDDTIASAKAIGAALDLKQDSGTYPIVVISTGDTDPGVDDDTNGSSTAATPDVSGYSVGDIFVNGTASPVKIWQCSDNTNGAAVWSHLNPETANLPYHQSAYFDPDVVYGRTGARIELDGKTIAALTITEIYVRLGEGADAYNDAEITFTCYQKAAGVDHSSPTTIGSGDTSSGVLTISSFTDATVPANSMIWCVEGDDPDATTIEGVIVVKGTYD</sequence>